<organism evidence="14 15">
    <name type="scientific">Trichuris trichiura</name>
    <name type="common">Whipworm</name>
    <name type="synonym">Trichocephalus trichiurus</name>
    <dbReference type="NCBI Taxonomy" id="36087"/>
    <lineage>
        <taxon>Eukaryota</taxon>
        <taxon>Metazoa</taxon>
        <taxon>Ecdysozoa</taxon>
        <taxon>Nematoda</taxon>
        <taxon>Enoplea</taxon>
        <taxon>Dorylaimia</taxon>
        <taxon>Trichinellida</taxon>
        <taxon>Trichuridae</taxon>
        <taxon>Trichuris</taxon>
    </lineage>
</organism>
<dbReference type="InterPro" id="IPR034151">
    <property type="entry name" value="TOPRIM_DnaG_bac"/>
</dbReference>
<dbReference type="Proteomes" id="UP000030665">
    <property type="component" value="Unassembled WGS sequence"/>
</dbReference>
<dbReference type="FunFam" id="3.90.580.10:FF:000001">
    <property type="entry name" value="DNA primase"/>
    <property type="match status" value="1"/>
</dbReference>
<dbReference type="SMART" id="SM00493">
    <property type="entry name" value="TOPRIM"/>
    <property type="match status" value="1"/>
</dbReference>
<gene>
    <name evidence="14" type="ORF">TTRE_0000710701</name>
</gene>
<evidence type="ECO:0000313" key="14">
    <source>
        <dbReference type="EMBL" id="CDW58782.1"/>
    </source>
</evidence>
<keyword evidence="8" id="KW-0863">Zinc-finger</keyword>
<dbReference type="InterPro" id="IPR016136">
    <property type="entry name" value="DNA_helicase_N/primase_C"/>
</dbReference>
<dbReference type="STRING" id="36087.A0A077ZEI1"/>
<dbReference type="InterPro" id="IPR019475">
    <property type="entry name" value="DNA_primase_DnaB-bd"/>
</dbReference>
<dbReference type="EMBL" id="HG806414">
    <property type="protein sequence ID" value="CDW58782.1"/>
    <property type="molecule type" value="Genomic_DNA"/>
</dbReference>
<dbReference type="InterPro" id="IPR030846">
    <property type="entry name" value="DnaG_bac"/>
</dbReference>
<dbReference type="Pfam" id="PF01807">
    <property type="entry name" value="Zn_ribbon_DnaG"/>
    <property type="match status" value="1"/>
</dbReference>
<dbReference type="GO" id="GO:0003677">
    <property type="term" value="F:DNA binding"/>
    <property type="evidence" value="ECO:0007669"/>
    <property type="project" value="UniProtKB-KW"/>
</dbReference>
<dbReference type="InterPro" id="IPR006295">
    <property type="entry name" value="DNA_primase_DnaG"/>
</dbReference>
<comment type="cofactor">
    <cofactor evidence="1">
        <name>Zn(2+)</name>
        <dbReference type="ChEBI" id="CHEBI:29105"/>
    </cofactor>
</comment>
<dbReference type="AlphaFoldDB" id="A0A077ZEI1"/>
<keyword evidence="10" id="KW-0460">Magnesium</keyword>
<dbReference type="InterPro" id="IPR013264">
    <property type="entry name" value="DNAG_N"/>
</dbReference>
<keyword evidence="11" id="KW-0238">DNA-binding</keyword>
<dbReference type="Gene3D" id="1.10.530.10">
    <property type="match status" value="1"/>
</dbReference>
<dbReference type="CDD" id="cd03364">
    <property type="entry name" value="TOPRIM_DnaG_primases"/>
    <property type="match status" value="1"/>
</dbReference>
<dbReference type="GO" id="GO:0005737">
    <property type="term" value="C:cytoplasm"/>
    <property type="evidence" value="ECO:0007669"/>
    <property type="project" value="TreeGrafter"/>
</dbReference>
<feature type="domain" description="Toprim" evidence="13">
    <location>
        <begin position="464"/>
        <end position="546"/>
    </location>
</feature>
<dbReference type="Gene3D" id="3.90.580.10">
    <property type="entry name" value="Zinc finger, CHC2-type domain"/>
    <property type="match status" value="1"/>
</dbReference>
<dbReference type="Gene3D" id="3.90.980.10">
    <property type="entry name" value="DNA primase, catalytic core, N-terminal domain"/>
    <property type="match status" value="1"/>
</dbReference>
<dbReference type="InterPro" id="IPR002694">
    <property type="entry name" value="Znf_CHC2"/>
</dbReference>
<dbReference type="InterPro" id="IPR037068">
    <property type="entry name" value="DNA_primase_core_N_sf"/>
</dbReference>
<evidence type="ECO:0000256" key="5">
    <source>
        <dbReference type="ARBA" id="ARBA00022695"/>
    </source>
</evidence>
<dbReference type="PROSITE" id="PS50880">
    <property type="entry name" value="TOPRIM"/>
    <property type="match status" value="1"/>
</dbReference>
<dbReference type="InterPro" id="IPR050219">
    <property type="entry name" value="DnaG_primase"/>
</dbReference>
<dbReference type="SUPFAM" id="SSF53955">
    <property type="entry name" value="Lysozyme-like"/>
    <property type="match status" value="1"/>
</dbReference>
<evidence type="ECO:0000256" key="9">
    <source>
        <dbReference type="ARBA" id="ARBA00022833"/>
    </source>
</evidence>
<dbReference type="GO" id="GO:0003899">
    <property type="term" value="F:DNA-directed RNA polymerase activity"/>
    <property type="evidence" value="ECO:0007669"/>
    <property type="project" value="InterPro"/>
</dbReference>
<reference evidence="14" key="2">
    <citation type="submission" date="2014-03" db="EMBL/GenBank/DDBJ databases">
        <title>The whipworm genome and dual-species transcriptomics of an intimate host-pathogen interaction.</title>
        <authorList>
            <person name="Foth B.J."/>
            <person name="Tsai I.J."/>
            <person name="Reid A.J."/>
            <person name="Bancroft A.J."/>
            <person name="Nichol S."/>
            <person name="Tracey A."/>
            <person name="Holroyd N."/>
            <person name="Cotton J.A."/>
            <person name="Stanley E.J."/>
            <person name="Zarowiecki M."/>
            <person name="Liu J.Z."/>
            <person name="Huckvale T."/>
            <person name="Cooper P.J."/>
            <person name="Grencis R.K."/>
            <person name="Berriman M."/>
        </authorList>
    </citation>
    <scope>NUCLEOTIDE SEQUENCE [LARGE SCALE GENOMIC DNA]</scope>
</reference>
<dbReference type="OrthoDB" id="10047023at2759"/>
<dbReference type="GO" id="GO:0008270">
    <property type="term" value="F:zinc ion binding"/>
    <property type="evidence" value="ECO:0007669"/>
    <property type="project" value="UniProtKB-KW"/>
</dbReference>
<dbReference type="SUPFAM" id="SSF57783">
    <property type="entry name" value="Zinc beta-ribbon"/>
    <property type="match status" value="1"/>
</dbReference>
<keyword evidence="6" id="KW-0235">DNA replication</keyword>
<accession>A0A077ZEI1</accession>
<dbReference type="SUPFAM" id="SSF56731">
    <property type="entry name" value="DNA primase core"/>
    <property type="match status" value="1"/>
</dbReference>
<dbReference type="Pfam" id="PF10410">
    <property type="entry name" value="DnaB_bind"/>
    <property type="match status" value="1"/>
</dbReference>
<evidence type="ECO:0000256" key="6">
    <source>
        <dbReference type="ARBA" id="ARBA00022705"/>
    </source>
</evidence>
<keyword evidence="4" id="KW-0808">Transferase</keyword>
<dbReference type="Gene3D" id="1.10.860.10">
    <property type="entry name" value="DNAb Helicase, Chain A"/>
    <property type="match status" value="1"/>
</dbReference>
<evidence type="ECO:0000256" key="1">
    <source>
        <dbReference type="ARBA" id="ARBA00001947"/>
    </source>
</evidence>
<keyword evidence="15" id="KW-1185">Reference proteome</keyword>
<dbReference type="InterPro" id="IPR036977">
    <property type="entry name" value="DNA_primase_Znf_CHC2"/>
</dbReference>
<keyword evidence="2" id="KW-0240">DNA-directed RNA polymerase</keyword>
<evidence type="ECO:0000256" key="3">
    <source>
        <dbReference type="ARBA" id="ARBA00022515"/>
    </source>
</evidence>
<evidence type="ECO:0000259" key="13">
    <source>
        <dbReference type="PROSITE" id="PS50880"/>
    </source>
</evidence>
<sequence>MEREKRRQMVAILTVLVVGGFFAIRIYKNTNTVNGYRNDVQVLADQAGVGDYTDVILGIMYTESKGQGTDLMQSSESAYGSRGKIISQQESIESGVKHFAESYKQAKAAGCDLDTAIQAYNFGTKYIQYVQEHGGKNSVELAEEYSRDVLSPGYGNDQQHTYRYMQLQSVLYNGGYLYQNGGNMFYAEIVQMNKRFITMFQRIPQQVIDEVREKTNIVEVIGQYVQLKKSGKNYLGLCPFHEEKTPSFSVAEDKQIFHCFGCGKGGNVYTFLQELEGISFPEAVKKVADMEQIPLGIEISSEPVNQTSTGQQQLIALHERTGDLYHHLLMNTKVGEEALEYLHERGLSDDLINEFKIGFAPSQRDFLVQVTQQDKVNADLMERSGLFIRRDDGSFSDRFYQRVMFPLNDFRGKPIGFSGRLLKTKDFPGEDQPKYLNSPETELFNKRQVLFNFDKARNEIRKQGEAILFEGFMDVLAAWQAGIKIGLASMGTSLTEQQIATIERVTGQVVIAYDGDDPGQAATERALTILDAHSRLNLSTVTVPEKLDPDEYLRKYGETELQNLLQHGRQTPFAFKMHYRKKGLNLDNEADRLNYLEVLMQDLAKVQSPVEQDLYLGQLANEFHLTRESLKQQLQMVRQTIRTERRQQQAPVSTAPTQSVKRVLTKEEKAERMLLYRCMNESSIREQLVQMEFQFIHDQYQELLLYLDSYMMVHGNFILADFLNYLKEEEMKQLVIDISMISMSEDSNEREIYDLMRVISQSGIAEEIKQRQEEQLEARKSGNQQRELELTVQIIELTKRLKQA</sequence>
<dbReference type="Gene3D" id="3.40.1360.10">
    <property type="match status" value="1"/>
</dbReference>
<dbReference type="HAMAP" id="MF_00974">
    <property type="entry name" value="DNA_primase_DnaG"/>
    <property type="match status" value="1"/>
</dbReference>
<keyword evidence="12" id="KW-0804">Transcription</keyword>
<dbReference type="PANTHER" id="PTHR30313">
    <property type="entry name" value="DNA PRIMASE"/>
    <property type="match status" value="1"/>
</dbReference>
<dbReference type="NCBIfam" id="TIGR01391">
    <property type="entry name" value="dnaG"/>
    <property type="match status" value="1"/>
</dbReference>
<keyword evidence="7" id="KW-0479">Metal-binding</keyword>
<dbReference type="SMART" id="SM00400">
    <property type="entry name" value="ZnF_CHCC"/>
    <property type="match status" value="1"/>
</dbReference>
<evidence type="ECO:0000256" key="4">
    <source>
        <dbReference type="ARBA" id="ARBA00022679"/>
    </source>
</evidence>
<proteinExistence type="inferred from homology"/>
<protein>
    <submittedName>
        <fullName evidence="14">DNA primase</fullName>
    </submittedName>
</protein>
<dbReference type="GO" id="GO:0000428">
    <property type="term" value="C:DNA-directed RNA polymerase complex"/>
    <property type="evidence" value="ECO:0007669"/>
    <property type="project" value="UniProtKB-KW"/>
</dbReference>
<name>A0A077ZEI1_TRITR</name>
<dbReference type="GO" id="GO:0006269">
    <property type="term" value="P:DNA replication, synthesis of primer"/>
    <property type="evidence" value="ECO:0007669"/>
    <property type="project" value="UniProtKB-KW"/>
</dbReference>
<dbReference type="InterPro" id="IPR006171">
    <property type="entry name" value="TOPRIM_dom"/>
</dbReference>
<evidence type="ECO:0000256" key="8">
    <source>
        <dbReference type="ARBA" id="ARBA00022771"/>
    </source>
</evidence>
<dbReference type="PANTHER" id="PTHR30313:SF2">
    <property type="entry name" value="DNA PRIMASE"/>
    <property type="match status" value="1"/>
</dbReference>
<dbReference type="InterPro" id="IPR023346">
    <property type="entry name" value="Lysozyme-like_dom_sf"/>
</dbReference>
<keyword evidence="3" id="KW-0639">Primosome</keyword>
<dbReference type="Pfam" id="PF08275">
    <property type="entry name" value="DNAG_N"/>
    <property type="match status" value="1"/>
</dbReference>
<evidence type="ECO:0000256" key="12">
    <source>
        <dbReference type="ARBA" id="ARBA00023163"/>
    </source>
</evidence>
<evidence type="ECO:0000256" key="10">
    <source>
        <dbReference type="ARBA" id="ARBA00022842"/>
    </source>
</evidence>
<dbReference type="CDD" id="cd16891">
    <property type="entry name" value="CwlT-like"/>
    <property type="match status" value="1"/>
</dbReference>
<evidence type="ECO:0000256" key="11">
    <source>
        <dbReference type="ARBA" id="ARBA00023125"/>
    </source>
</evidence>
<reference evidence="14" key="1">
    <citation type="submission" date="2014-01" db="EMBL/GenBank/DDBJ databases">
        <authorList>
            <person name="Aslett M."/>
        </authorList>
    </citation>
    <scope>NUCLEOTIDE SEQUENCE</scope>
</reference>
<evidence type="ECO:0000256" key="7">
    <source>
        <dbReference type="ARBA" id="ARBA00022723"/>
    </source>
</evidence>
<dbReference type="Pfam" id="PF13155">
    <property type="entry name" value="Toprim_2"/>
    <property type="match status" value="1"/>
</dbReference>
<evidence type="ECO:0000313" key="15">
    <source>
        <dbReference type="Proteomes" id="UP000030665"/>
    </source>
</evidence>
<evidence type="ECO:0000256" key="2">
    <source>
        <dbReference type="ARBA" id="ARBA00022478"/>
    </source>
</evidence>
<dbReference type="InterPro" id="IPR047194">
    <property type="entry name" value="CwlT-like_lysozyme"/>
</dbReference>
<keyword evidence="5" id="KW-0548">Nucleotidyltransferase</keyword>
<dbReference type="Pfam" id="PF13702">
    <property type="entry name" value="Lysozyme_like"/>
    <property type="match status" value="1"/>
</dbReference>
<keyword evidence="9" id="KW-0862">Zinc</keyword>